<keyword evidence="3" id="KW-1185">Reference proteome</keyword>
<organism evidence="2 3">
    <name type="scientific">Sphingomonas lycopersici</name>
    <dbReference type="NCBI Taxonomy" id="2951807"/>
    <lineage>
        <taxon>Bacteria</taxon>
        <taxon>Pseudomonadati</taxon>
        <taxon>Pseudomonadota</taxon>
        <taxon>Alphaproteobacteria</taxon>
        <taxon>Sphingomonadales</taxon>
        <taxon>Sphingomonadaceae</taxon>
        <taxon>Sphingomonas</taxon>
    </lineage>
</organism>
<dbReference type="AlphaFoldDB" id="A0AA41ZAV5"/>
<evidence type="ECO:0000256" key="1">
    <source>
        <dbReference type="SAM" id="Phobius"/>
    </source>
</evidence>
<keyword evidence="1" id="KW-1133">Transmembrane helix</keyword>
<protein>
    <submittedName>
        <fullName evidence="2">Uncharacterized protein</fullName>
    </submittedName>
</protein>
<reference evidence="2" key="1">
    <citation type="submission" date="2022-06" db="EMBL/GenBank/DDBJ databases">
        <title>Sphingomonas sp. nov. isolated from rhizosphere soil of tomato.</title>
        <authorList>
            <person name="Dong H."/>
            <person name="Gao R."/>
        </authorList>
    </citation>
    <scope>NUCLEOTIDE SEQUENCE</scope>
    <source>
        <strain evidence="2">MMSM24</strain>
    </source>
</reference>
<sequence>MQRRRAAFFLAIVLALAVAAERRPLISVNLAGESPIATSQPAAQATINLGVVGLSLLLHWNRGR</sequence>
<dbReference type="Proteomes" id="UP001165565">
    <property type="component" value="Unassembled WGS sequence"/>
</dbReference>
<proteinExistence type="predicted"/>
<dbReference type="RefSeq" id="WP_179512357.1">
    <property type="nucleotide sequence ID" value="NZ_JANFAU010000013.1"/>
</dbReference>
<comment type="caution">
    <text evidence="2">The sequence shown here is derived from an EMBL/GenBank/DDBJ whole genome shotgun (WGS) entry which is preliminary data.</text>
</comment>
<evidence type="ECO:0000313" key="3">
    <source>
        <dbReference type="Proteomes" id="UP001165565"/>
    </source>
</evidence>
<accession>A0AA41ZAV5</accession>
<dbReference type="EMBL" id="JANFAV010000011">
    <property type="protein sequence ID" value="MCW6536183.1"/>
    <property type="molecule type" value="Genomic_DNA"/>
</dbReference>
<name>A0AA41ZAV5_9SPHN</name>
<feature type="transmembrane region" description="Helical" evidence="1">
    <location>
        <begin position="43"/>
        <end position="60"/>
    </location>
</feature>
<evidence type="ECO:0000313" key="2">
    <source>
        <dbReference type="EMBL" id="MCW6536183.1"/>
    </source>
</evidence>
<keyword evidence="1" id="KW-0472">Membrane</keyword>
<gene>
    <name evidence="2" type="ORF">NEE01_15490</name>
</gene>
<keyword evidence="1" id="KW-0812">Transmembrane</keyword>